<evidence type="ECO:0000256" key="1">
    <source>
        <dbReference type="ARBA" id="ARBA00004370"/>
    </source>
</evidence>
<keyword evidence="6" id="KW-1185">Reference proteome</keyword>
<organism evidence="5 6">
    <name type="scientific">Trametes cubensis</name>
    <dbReference type="NCBI Taxonomy" id="1111947"/>
    <lineage>
        <taxon>Eukaryota</taxon>
        <taxon>Fungi</taxon>
        <taxon>Dikarya</taxon>
        <taxon>Basidiomycota</taxon>
        <taxon>Agaricomycotina</taxon>
        <taxon>Agaricomycetes</taxon>
        <taxon>Polyporales</taxon>
        <taxon>Polyporaceae</taxon>
        <taxon>Trametes</taxon>
    </lineage>
</organism>
<proteinExistence type="predicted"/>
<dbReference type="Proteomes" id="UP001215151">
    <property type="component" value="Unassembled WGS sequence"/>
</dbReference>
<evidence type="ECO:0000313" key="5">
    <source>
        <dbReference type="EMBL" id="KAJ8494378.1"/>
    </source>
</evidence>
<dbReference type="GO" id="GO:0016020">
    <property type="term" value="C:membrane"/>
    <property type="evidence" value="ECO:0007669"/>
    <property type="project" value="UniProtKB-SubCell"/>
</dbReference>
<sequence length="116" mass="12602">MWHTPSASNPTHAFAYPPHSDQAMDAHVRITNCIRVCTDSVLDRGPKRIIRLVSDDAHDDGPFMAVQFTVYEQLKAFLDPVGAYSPATHILAGSLAGAVTRAEEDNLTDTRVLGGL</sequence>
<evidence type="ECO:0000256" key="2">
    <source>
        <dbReference type="ARBA" id="ARBA00022692"/>
    </source>
</evidence>
<dbReference type="EMBL" id="JAPEVG010000037">
    <property type="protein sequence ID" value="KAJ8494378.1"/>
    <property type="molecule type" value="Genomic_DNA"/>
</dbReference>
<keyword evidence="2" id="KW-0812">Transmembrane</keyword>
<dbReference type="Gene3D" id="1.50.40.10">
    <property type="entry name" value="Mitochondrial carrier domain"/>
    <property type="match status" value="1"/>
</dbReference>
<dbReference type="InterPro" id="IPR023395">
    <property type="entry name" value="MCP_dom_sf"/>
</dbReference>
<reference evidence="5" key="1">
    <citation type="submission" date="2022-11" db="EMBL/GenBank/DDBJ databases">
        <title>Genome Sequence of Cubamyces cubensis.</title>
        <authorList>
            <person name="Buettner E."/>
        </authorList>
    </citation>
    <scope>NUCLEOTIDE SEQUENCE</scope>
    <source>
        <strain evidence="5">MPL-01</strain>
    </source>
</reference>
<comment type="caution">
    <text evidence="5">The sequence shown here is derived from an EMBL/GenBank/DDBJ whole genome shotgun (WGS) entry which is preliminary data.</text>
</comment>
<comment type="subcellular location">
    <subcellularLocation>
        <location evidence="1">Membrane</location>
    </subcellularLocation>
</comment>
<name>A0AAD7U0F8_9APHY</name>
<evidence type="ECO:0000313" key="6">
    <source>
        <dbReference type="Proteomes" id="UP001215151"/>
    </source>
</evidence>
<evidence type="ECO:0000256" key="4">
    <source>
        <dbReference type="ARBA" id="ARBA00023136"/>
    </source>
</evidence>
<protein>
    <submittedName>
        <fullName evidence="5">Uncharacterized protein</fullName>
    </submittedName>
</protein>
<keyword evidence="3" id="KW-1133">Transmembrane helix</keyword>
<dbReference type="SUPFAM" id="SSF103506">
    <property type="entry name" value="Mitochondrial carrier"/>
    <property type="match status" value="1"/>
</dbReference>
<gene>
    <name evidence="5" type="ORF">ONZ51_g2421</name>
</gene>
<dbReference type="AlphaFoldDB" id="A0AAD7U0F8"/>
<evidence type="ECO:0000256" key="3">
    <source>
        <dbReference type="ARBA" id="ARBA00022989"/>
    </source>
</evidence>
<accession>A0AAD7U0F8</accession>
<keyword evidence="4" id="KW-0472">Membrane</keyword>